<dbReference type="EMBL" id="LUEZ02000137">
    <property type="protein sequence ID" value="RDB15913.1"/>
    <property type="molecule type" value="Genomic_DNA"/>
</dbReference>
<keyword evidence="2" id="KW-1185">Reference proteome</keyword>
<protein>
    <submittedName>
        <fullName evidence="1">Uncharacterized protein</fullName>
    </submittedName>
</protein>
<sequence length="521" mass="58553">MSTRSSPLGEDARLHLRIEQEAGTSNDLVLAEHEAKIAKKLLCSAERDLQTLDGQIAELCCQRERDAARLQKLRVAVAPHKRLPTEILSYIFRLSSGDKPLEIPHLDDRYPPWTLRHVCSRWRLVVVSDHHLWNRLSMNFVIHNGYSESRQLKDLYQSKQLLSIILPASGSISMSFSISGSTSRVHKAVEMLIAPHSGRLGDLFISLPGNSFPAFLAMFPDQVGALEALELEFFHSFPTAAYSIRDLPSSLHKLTFAGDHSALSCIRSQKINWGHILDLNLFDLEEMTLSEIFSILKCCTNLEKCSFSMRDEDSSSPNEHVVLPYLHSLIVLTSVNSFFDGFTLPSLRHLDVTYFETLPAAEITSMIDRSRCALERFESDEMYYQGVTHCDPEELADLFAASPSLGTLVFRRLAMPKGILEKIVEGDLLPVLKILECRFDTEMINLVSNRLGGSTPEASYAFCFDRFGAFVGADEGTSLIHIRRSSRIPGLFILSIYYQTSFNTLVSTELCLYSGAQSKFK</sequence>
<dbReference type="AlphaFoldDB" id="A0A369J869"/>
<organism evidence="1 2">
    <name type="scientific">Hypsizygus marmoreus</name>
    <name type="common">White beech mushroom</name>
    <name type="synonym">Agaricus marmoreus</name>
    <dbReference type="NCBI Taxonomy" id="39966"/>
    <lineage>
        <taxon>Eukaryota</taxon>
        <taxon>Fungi</taxon>
        <taxon>Dikarya</taxon>
        <taxon>Basidiomycota</taxon>
        <taxon>Agaricomycotina</taxon>
        <taxon>Agaricomycetes</taxon>
        <taxon>Agaricomycetidae</taxon>
        <taxon>Agaricales</taxon>
        <taxon>Tricholomatineae</taxon>
        <taxon>Lyophyllaceae</taxon>
        <taxon>Hypsizygus</taxon>
    </lineage>
</organism>
<reference evidence="1" key="1">
    <citation type="submission" date="2018-04" db="EMBL/GenBank/DDBJ databases">
        <title>Whole genome sequencing of Hypsizygus marmoreus.</title>
        <authorList>
            <person name="Choi I.-G."/>
            <person name="Min B."/>
            <person name="Kim J.-G."/>
            <person name="Kim S."/>
            <person name="Oh Y.-L."/>
            <person name="Kong W.-S."/>
            <person name="Park H."/>
            <person name="Jeong J."/>
            <person name="Song E.-S."/>
        </authorList>
    </citation>
    <scope>NUCLEOTIDE SEQUENCE [LARGE SCALE GENOMIC DNA]</scope>
    <source>
        <strain evidence="1">51987-8</strain>
    </source>
</reference>
<comment type="caution">
    <text evidence="1">The sequence shown here is derived from an EMBL/GenBank/DDBJ whole genome shotgun (WGS) entry which is preliminary data.</text>
</comment>
<name>A0A369J869_HYPMA</name>
<dbReference type="InParanoid" id="A0A369J869"/>
<dbReference type="OrthoDB" id="3365698at2759"/>
<proteinExistence type="predicted"/>
<evidence type="ECO:0000313" key="2">
    <source>
        <dbReference type="Proteomes" id="UP000076154"/>
    </source>
</evidence>
<accession>A0A369J869</accession>
<dbReference type="Proteomes" id="UP000076154">
    <property type="component" value="Unassembled WGS sequence"/>
</dbReference>
<evidence type="ECO:0000313" key="1">
    <source>
        <dbReference type="EMBL" id="RDB15913.1"/>
    </source>
</evidence>
<dbReference type="Gene3D" id="3.80.10.10">
    <property type="entry name" value="Ribonuclease Inhibitor"/>
    <property type="match status" value="1"/>
</dbReference>
<dbReference type="InterPro" id="IPR032675">
    <property type="entry name" value="LRR_dom_sf"/>
</dbReference>
<gene>
    <name evidence="1" type="ORF">Hypma_003507</name>
</gene>